<dbReference type="GO" id="GO:0016747">
    <property type="term" value="F:acyltransferase activity, transferring groups other than amino-acyl groups"/>
    <property type="evidence" value="ECO:0007669"/>
    <property type="project" value="TreeGrafter"/>
</dbReference>
<evidence type="ECO:0000256" key="1">
    <source>
        <dbReference type="ARBA" id="ARBA00022679"/>
    </source>
</evidence>
<dbReference type="PANTHER" id="PTHR31642">
    <property type="entry name" value="TRICHOTHECENE 3-O-ACETYLTRANSFERASE"/>
    <property type="match status" value="1"/>
</dbReference>
<gene>
    <name evidence="2" type="ORF">EDB81DRAFT_232410</name>
</gene>
<name>A0A9P9DKG2_9HYPO</name>
<protein>
    <submittedName>
        <fullName evidence="2">Transferase family-domain-containing protein</fullName>
    </submittedName>
</protein>
<dbReference type="Gene3D" id="3.30.559.10">
    <property type="entry name" value="Chloramphenicol acetyltransferase-like domain"/>
    <property type="match status" value="2"/>
</dbReference>
<organism evidence="2 3">
    <name type="scientific">Dactylonectria macrodidyma</name>
    <dbReference type="NCBI Taxonomy" id="307937"/>
    <lineage>
        <taxon>Eukaryota</taxon>
        <taxon>Fungi</taxon>
        <taxon>Dikarya</taxon>
        <taxon>Ascomycota</taxon>
        <taxon>Pezizomycotina</taxon>
        <taxon>Sordariomycetes</taxon>
        <taxon>Hypocreomycetidae</taxon>
        <taxon>Hypocreales</taxon>
        <taxon>Nectriaceae</taxon>
        <taxon>Dactylonectria</taxon>
    </lineage>
</organism>
<dbReference type="AlphaFoldDB" id="A0A9P9DKG2"/>
<dbReference type="InterPro" id="IPR023213">
    <property type="entry name" value="CAT-like_dom_sf"/>
</dbReference>
<sequence length="471" mass="51285">MTNTLNIERLTPLDLIMPRTYVSAHLAFRTTEPIPSILPRIQHGLEGLSKQLPWLSGKVHPTTVADGEAPGLELRWDADQPVLAVVDKGTIEESFETLSAEGMPPSALPTGVWPVPSMIDEALYARGATIFGASLFRFGDGRGVGLCISIHHNAVDATGFAEIVKLLVQNIAASEHSSLVSFGTGRLNQLSQALSSDLSTVSSESTDNLFASHPEYSKAPPAFPSEFPSSTSKVLTIPIARINSIKEAFSKSMSKTPTTNTVVSALLWSAITRARLQRNSTLAGETSRLAMAVDGRRRIGDKLSTPETPYIANAVLYSLAKLSVEDLNNSSAEDMEQSLSKVCDVISQSQSSTAITPRHIAEVYSLTDRVEDYRTIFVGWDLFSSRDLTITSWADLDLYNLNFGSDLGKPEFIRVPYTEADGVALVLPRKREVGDADASGETIEVMVMLRRDDMAVLENDGLWKTLEALRE</sequence>
<proteinExistence type="predicted"/>
<dbReference type="PANTHER" id="PTHR31642:SF310">
    <property type="entry name" value="FATTY ALCOHOL:CAFFEOYL-COA ACYLTRANSFERASE"/>
    <property type="match status" value="1"/>
</dbReference>
<reference evidence="2" key="1">
    <citation type="journal article" date="2021" name="Nat. Commun.">
        <title>Genetic determinants of endophytism in the Arabidopsis root mycobiome.</title>
        <authorList>
            <person name="Mesny F."/>
            <person name="Miyauchi S."/>
            <person name="Thiergart T."/>
            <person name="Pickel B."/>
            <person name="Atanasova L."/>
            <person name="Karlsson M."/>
            <person name="Huettel B."/>
            <person name="Barry K.W."/>
            <person name="Haridas S."/>
            <person name="Chen C."/>
            <person name="Bauer D."/>
            <person name="Andreopoulos W."/>
            <person name="Pangilinan J."/>
            <person name="LaButti K."/>
            <person name="Riley R."/>
            <person name="Lipzen A."/>
            <person name="Clum A."/>
            <person name="Drula E."/>
            <person name="Henrissat B."/>
            <person name="Kohler A."/>
            <person name="Grigoriev I.V."/>
            <person name="Martin F.M."/>
            <person name="Hacquard S."/>
        </authorList>
    </citation>
    <scope>NUCLEOTIDE SEQUENCE</scope>
    <source>
        <strain evidence="2">MPI-CAGE-AT-0147</strain>
    </source>
</reference>
<keyword evidence="3" id="KW-1185">Reference proteome</keyword>
<dbReference type="Pfam" id="PF02458">
    <property type="entry name" value="Transferase"/>
    <property type="match status" value="1"/>
</dbReference>
<evidence type="ECO:0000313" key="2">
    <source>
        <dbReference type="EMBL" id="KAH7120554.1"/>
    </source>
</evidence>
<evidence type="ECO:0000313" key="3">
    <source>
        <dbReference type="Proteomes" id="UP000738349"/>
    </source>
</evidence>
<dbReference type="Proteomes" id="UP000738349">
    <property type="component" value="Unassembled WGS sequence"/>
</dbReference>
<dbReference type="InterPro" id="IPR050317">
    <property type="entry name" value="Plant_Fungal_Acyltransferase"/>
</dbReference>
<dbReference type="EMBL" id="JAGMUV010000025">
    <property type="protein sequence ID" value="KAH7120554.1"/>
    <property type="molecule type" value="Genomic_DNA"/>
</dbReference>
<dbReference type="OrthoDB" id="1862401at2759"/>
<accession>A0A9P9DKG2</accession>
<keyword evidence="1 2" id="KW-0808">Transferase</keyword>
<comment type="caution">
    <text evidence="2">The sequence shown here is derived from an EMBL/GenBank/DDBJ whole genome shotgun (WGS) entry which is preliminary data.</text>
</comment>